<organism evidence="3 4">
    <name type="scientific">Phycomyces blakesleeanus (strain ATCC 8743b / DSM 1359 / FGSC 10004 / NBRC 33097 / NRRL 1555)</name>
    <dbReference type="NCBI Taxonomy" id="763407"/>
    <lineage>
        <taxon>Eukaryota</taxon>
        <taxon>Fungi</taxon>
        <taxon>Fungi incertae sedis</taxon>
        <taxon>Mucoromycota</taxon>
        <taxon>Mucoromycotina</taxon>
        <taxon>Mucoromycetes</taxon>
        <taxon>Mucorales</taxon>
        <taxon>Phycomycetaceae</taxon>
        <taxon>Phycomyces</taxon>
    </lineage>
</organism>
<keyword evidence="2" id="KW-0472">Membrane</keyword>
<dbReference type="InParanoid" id="A0A162U188"/>
<evidence type="ECO:0000313" key="4">
    <source>
        <dbReference type="Proteomes" id="UP000077315"/>
    </source>
</evidence>
<evidence type="ECO:0000313" key="3">
    <source>
        <dbReference type="EMBL" id="OAD71503.1"/>
    </source>
</evidence>
<accession>A0A162U188</accession>
<evidence type="ECO:0000256" key="2">
    <source>
        <dbReference type="SAM" id="Phobius"/>
    </source>
</evidence>
<keyword evidence="2" id="KW-0812">Transmembrane</keyword>
<feature type="region of interest" description="Disordered" evidence="1">
    <location>
        <begin position="162"/>
        <end position="199"/>
    </location>
</feature>
<dbReference type="VEuPathDB" id="FungiDB:PHYBLDRAFT_170172"/>
<dbReference type="Proteomes" id="UP000077315">
    <property type="component" value="Unassembled WGS sequence"/>
</dbReference>
<reference evidence="4" key="1">
    <citation type="submission" date="2015-06" db="EMBL/GenBank/DDBJ databases">
        <title>Expansion of signal transduction pathways in fungi by whole-genome duplication.</title>
        <authorList>
            <consortium name="DOE Joint Genome Institute"/>
            <person name="Corrochano L.M."/>
            <person name="Kuo A."/>
            <person name="Marcet-Houben M."/>
            <person name="Polaino S."/>
            <person name="Salamov A."/>
            <person name="Villalobos J.M."/>
            <person name="Alvarez M.I."/>
            <person name="Avalos J."/>
            <person name="Benito E.P."/>
            <person name="Benoit I."/>
            <person name="Burger G."/>
            <person name="Camino L.P."/>
            <person name="Canovas D."/>
            <person name="Cerda-Olmedo E."/>
            <person name="Cheng J.-F."/>
            <person name="Dominguez A."/>
            <person name="Elias M."/>
            <person name="Eslava A.P."/>
            <person name="Glaser F."/>
            <person name="Grimwood J."/>
            <person name="Gutierrez G."/>
            <person name="Heitman J."/>
            <person name="Henrissat B."/>
            <person name="Iturriaga E.A."/>
            <person name="Lang B.F."/>
            <person name="Lavin J.L."/>
            <person name="Lee S."/>
            <person name="Li W."/>
            <person name="Lindquist E."/>
            <person name="Lopez-Garcia S."/>
            <person name="Luque E.M."/>
            <person name="Marcos A.T."/>
            <person name="Martin J."/>
            <person name="McCluskey K."/>
            <person name="Medina H.R."/>
            <person name="Miralles-Duran A."/>
            <person name="Miyazaki A."/>
            <person name="Munoz-Torres E."/>
            <person name="Oguiza J.A."/>
            <person name="Ohm R."/>
            <person name="Olmedo M."/>
            <person name="Orejas M."/>
            <person name="Ortiz-Castellanos L."/>
            <person name="Pisabarro A.G."/>
            <person name="Rodriguez-Romero J."/>
            <person name="Ruiz-Herrera J."/>
            <person name="Ruiz-Vazquez R."/>
            <person name="Sanz C."/>
            <person name="Schackwitz W."/>
            <person name="Schmutz J."/>
            <person name="Shahriari M."/>
            <person name="Shelest E."/>
            <person name="Silva-Franco F."/>
            <person name="Soanes D."/>
            <person name="Syed K."/>
            <person name="Tagua V.G."/>
            <person name="Talbot N.J."/>
            <person name="Thon M."/>
            <person name="De vries R.P."/>
            <person name="Wiebenga A."/>
            <person name="Yadav J.S."/>
            <person name="Braun E.L."/>
            <person name="Baker S."/>
            <person name="Garre V."/>
            <person name="Horwitz B."/>
            <person name="Torres-Martinez S."/>
            <person name="Idnurm A."/>
            <person name="Herrera-Estrella A."/>
            <person name="Gabaldon T."/>
            <person name="Grigoriev I.V."/>
        </authorList>
    </citation>
    <scope>NUCLEOTIDE SEQUENCE [LARGE SCALE GENOMIC DNA]</scope>
    <source>
        <strain evidence="4">NRRL 1555(-)</strain>
    </source>
</reference>
<dbReference type="RefSeq" id="XP_018289543.1">
    <property type="nucleotide sequence ID" value="XM_018436276.1"/>
</dbReference>
<sequence>MAWFGDRSLSKSHYGQERRLEDNQNSLPVYVTVIVLSLLPLLLLAACLFVCLYQIFGERLVDGFLSKLTKQSSSFFCSINISLPQCITVFIGRLSETSRYIVANQNNRLKKNTPQNIAVSVFDNSLHLFYRFSYNTCSTSTNLPRPLKRYKAERCIVSDAETSTVEDSHPNVTNQEEGPHSSSTPIYPKKIKAGEHGPEERVEQFTIKTSLHNTYRNNTMAQEFLKAAKYTTKVLFVGSMFANFVFIKLLNSNQEIPAIGQSLFINMFTIISGNGKNTSPSFQKTVQIDPQAPFRVLSQCDKPNYRKGLKTESDLIDFYYKYFNFSKIVFRTRESLTNEKKKFKQVQNKHDTAVSNLGP</sequence>
<protein>
    <submittedName>
        <fullName evidence="3">Uncharacterized protein</fullName>
    </submittedName>
</protein>
<dbReference type="EMBL" id="KV440985">
    <property type="protein sequence ID" value="OAD71503.1"/>
    <property type="molecule type" value="Genomic_DNA"/>
</dbReference>
<keyword evidence="4" id="KW-1185">Reference proteome</keyword>
<keyword evidence="2" id="KW-1133">Transmembrane helix</keyword>
<name>A0A162U188_PHYB8</name>
<dbReference type="OrthoDB" id="2290349at2759"/>
<dbReference type="AlphaFoldDB" id="A0A162U188"/>
<feature type="compositionally biased region" description="Polar residues" evidence="1">
    <location>
        <begin position="162"/>
        <end position="185"/>
    </location>
</feature>
<evidence type="ECO:0000256" key="1">
    <source>
        <dbReference type="SAM" id="MobiDB-lite"/>
    </source>
</evidence>
<gene>
    <name evidence="3" type="ORF">PHYBLDRAFT_170172</name>
</gene>
<proteinExistence type="predicted"/>
<feature type="transmembrane region" description="Helical" evidence="2">
    <location>
        <begin position="29"/>
        <end position="56"/>
    </location>
</feature>
<dbReference type="GeneID" id="28997182"/>